<feature type="transmembrane region" description="Helical" evidence="1">
    <location>
        <begin position="20"/>
        <end position="48"/>
    </location>
</feature>
<evidence type="ECO:0000313" key="3">
    <source>
        <dbReference type="EMBL" id="BCJ97995.1"/>
    </source>
</evidence>
<reference evidence="3 4" key="2">
    <citation type="submission" date="2020-08" db="EMBL/GenBank/DDBJ databases">
        <authorList>
            <person name="Ueki A."/>
            <person name="Tonouchi A."/>
        </authorList>
    </citation>
    <scope>NUCLEOTIDE SEQUENCE [LARGE SCALE GENOMIC DNA]</scope>
    <source>
        <strain evidence="3 4">CTTW</strain>
    </source>
</reference>
<dbReference type="KEGG" id="acht:bsdcttw_10360"/>
<dbReference type="SUPFAM" id="SSF55874">
    <property type="entry name" value="ATPase domain of HSP90 chaperone/DNA topoisomerase II/histidine kinase"/>
    <property type="match status" value="1"/>
</dbReference>
<dbReference type="GO" id="GO:0042802">
    <property type="term" value="F:identical protein binding"/>
    <property type="evidence" value="ECO:0007669"/>
    <property type="project" value="TreeGrafter"/>
</dbReference>
<dbReference type="PANTHER" id="PTHR40448">
    <property type="entry name" value="TWO-COMPONENT SENSOR HISTIDINE KINASE"/>
    <property type="match status" value="1"/>
</dbReference>
<sequence>MERIGTNITTGKLKKNLIVAGYITISIAFSLLGNGIINLLILLIIPVIGHYLYNNLRLYIVYYTGFVVAEYLTDILSMMLLSLLFQHNILYFVSGQAYYITFLITVRFIEFIILKILTAIIRRRHHYQITWKQMASSFVLPVFSIINLLSMIFFLQVYISEEILLLLLLNILLLLALNIYFTSVFDIITKNNHLENELNLFRQQEVIQAGYYSTLEQKYDNTRKLIHDIRNHIQAMEHLYEDQKNEEGCQYAKDIHTMLNQLGQKYYTDNKILNIILNDKVQTMEALGMKPDIKISMVDLHFIRDVDITTLFANILDNAIEAAASSSEKQIILRVAMVHDFISIILKNSATLPPVKQGDTFRSNKEMHEGLGLKNVTRVVKDYKGDIQYEWGEQYFITRIMLAV</sequence>
<protein>
    <recommendedName>
        <fullName evidence="2">Sensor histidine kinase NatK-like C-terminal domain-containing protein</fullName>
    </recommendedName>
</protein>
<dbReference type="InterPro" id="IPR036890">
    <property type="entry name" value="HATPase_C_sf"/>
</dbReference>
<name>A0A7I8DLT9_9FIRM</name>
<reference evidence="3 4" key="1">
    <citation type="submission" date="2020-08" db="EMBL/GenBank/DDBJ databases">
        <title>Draft genome sequencing of an Anaerocolumna strain isolated from anoxic soil subjected to BSD treatment.</title>
        <authorList>
            <person name="Uek A."/>
            <person name="Tonouchi A."/>
        </authorList>
    </citation>
    <scope>NUCLEOTIDE SEQUENCE [LARGE SCALE GENOMIC DNA]</scope>
    <source>
        <strain evidence="3 4">CTTW</strain>
    </source>
</reference>
<dbReference type="Gene3D" id="3.30.565.10">
    <property type="entry name" value="Histidine kinase-like ATPase, C-terminal domain"/>
    <property type="match status" value="1"/>
</dbReference>
<feature type="transmembrane region" description="Helical" evidence="1">
    <location>
        <begin position="60"/>
        <end position="85"/>
    </location>
</feature>
<dbReference type="Proteomes" id="UP000515703">
    <property type="component" value="Chromosome"/>
</dbReference>
<organism evidence="3 4">
    <name type="scientific">Anaerocolumna chitinilytica</name>
    <dbReference type="NCBI Taxonomy" id="1727145"/>
    <lineage>
        <taxon>Bacteria</taxon>
        <taxon>Bacillati</taxon>
        <taxon>Bacillota</taxon>
        <taxon>Clostridia</taxon>
        <taxon>Lachnospirales</taxon>
        <taxon>Lachnospiraceae</taxon>
        <taxon>Anaerocolumna</taxon>
    </lineage>
</organism>
<evidence type="ECO:0000256" key="1">
    <source>
        <dbReference type="SAM" id="Phobius"/>
    </source>
</evidence>
<dbReference type="Pfam" id="PF14501">
    <property type="entry name" value="HATPase_c_5"/>
    <property type="match status" value="1"/>
</dbReference>
<keyword evidence="4" id="KW-1185">Reference proteome</keyword>
<dbReference type="EMBL" id="AP023368">
    <property type="protein sequence ID" value="BCJ97995.1"/>
    <property type="molecule type" value="Genomic_DNA"/>
</dbReference>
<feature type="transmembrane region" description="Helical" evidence="1">
    <location>
        <begin position="97"/>
        <end position="117"/>
    </location>
</feature>
<proteinExistence type="predicted"/>
<dbReference type="AlphaFoldDB" id="A0A7I8DLT9"/>
<keyword evidence="1" id="KW-0812">Transmembrane</keyword>
<feature type="transmembrane region" description="Helical" evidence="1">
    <location>
        <begin position="138"/>
        <end position="157"/>
    </location>
</feature>
<keyword evidence="1" id="KW-1133">Transmembrane helix</keyword>
<dbReference type="PANTHER" id="PTHR40448:SF1">
    <property type="entry name" value="TWO-COMPONENT SENSOR HISTIDINE KINASE"/>
    <property type="match status" value="1"/>
</dbReference>
<keyword evidence="1" id="KW-0472">Membrane</keyword>
<feature type="transmembrane region" description="Helical" evidence="1">
    <location>
        <begin position="163"/>
        <end position="181"/>
    </location>
</feature>
<accession>A0A7I8DLT9</accession>
<gene>
    <name evidence="3" type="ORF">bsdcttw_10360</name>
</gene>
<evidence type="ECO:0000313" key="4">
    <source>
        <dbReference type="Proteomes" id="UP000515703"/>
    </source>
</evidence>
<evidence type="ECO:0000259" key="2">
    <source>
        <dbReference type="Pfam" id="PF14501"/>
    </source>
</evidence>
<feature type="domain" description="Sensor histidine kinase NatK-like C-terminal" evidence="2">
    <location>
        <begin position="306"/>
        <end position="402"/>
    </location>
</feature>
<dbReference type="InterPro" id="IPR032834">
    <property type="entry name" value="NatK-like_C"/>
</dbReference>